<comment type="caution">
    <text evidence="1">The sequence shown here is derived from an EMBL/GenBank/DDBJ whole genome shotgun (WGS) entry which is preliminary data.</text>
</comment>
<proteinExistence type="predicted"/>
<dbReference type="CTD" id="9827874"/>
<protein>
    <recommendedName>
        <fullName evidence="3">C-type lectin domain-containing protein</fullName>
    </recommendedName>
</protein>
<gene>
    <name evidence="1" type="ORF">GCK72_012737</name>
</gene>
<evidence type="ECO:0000313" key="1">
    <source>
        <dbReference type="EMBL" id="KAF1756284.1"/>
    </source>
</evidence>
<dbReference type="Proteomes" id="UP000483820">
    <property type="component" value="Chromosome IV"/>
</dbReference>
<evidence type="ECO:0008006" key="3">
    <source>
        <dbReference type="Google" id="ProtNLM"/>
    </source>
</evidence>
<dbReference type="AlphaFoldDB" id="A0A6A5GNR8"/>
<sequence length="79" mass="8073">MGNVQATPGTAGFTFNDPSAATLSAYTWATSPAARATSSSDCIVLIMNGNNPIVADVQSCNTDTTLPAKSYLCGRGAWA</sequence>
<dbReference type="RefSeq" id="XP_053584132.1">
    <property type="nucleotide sequence ID" value="XM_053729360.1"/>
</dbReference>
<organism evidence="1 2">
    <name type="scientific">Caenorhabditis remanei</name>
    <name type="common">Caenorhabditis vulgaris</name>
    <dbReference type="NCBI Taxonomy" id="31234"/>
    <lineage>
        <taxon>Eukaryota</taxon>
        <taxon>Metazoa</taxon>
        <taxon>Ecdysozoa</taxon>
        <taxon>Nematoda</taxon>
        <taxon>Chromadorea</taxon>
        <taxon>Rhabditida</taxon>
        <taxon>Rhabditina</taxon>
        <taxon>Rhabditomorpha</taxon>
        <taxon>Rhabditoidea</taxon>
        <taxon>Rhabditidae</taxon>
        <taxon>Peloderinae</taxon>
        <taxon>Caenorhabditis</taxon>
    </lineage>
</organism>
<dbReference type="KEGG" id="crq:GCK72_012737"/>
<reference evidence="1 2" key="1">
    <citation type="submission" date="2019-12" db="EMBL/GenBank/DDBJ databases">
        <title>Chromosome-level assembly of the Caenorhabditis remanei genome.</title>
        <authorList>
            <person name="Teterina A.A."/>
            <person name="Willis J.H."/>
            <person name="Phillips P.C."/>
        </authorList>
    </citation>
    <scope>NUCLEOTIDE SEQUENCE [LARGE SCALE GENOMIC DNA]</scope>
    <source>
        <strain evidence="1 2">PX506</strain>
        <tissue evidence="1">Whole organism</tissue>
    </source>
</reference>
<name>A0A6A5GNR8_CAERE</name>
<dbReference type="GeneID" id="9827874"/>
<evidence type="ECO:0000313" key="2">
    <source>
        <dbReference type="Proteomes" id="UP000483820"/>
    </source>
</evidence>
<dbReference type="EMBL" id="WUAV01000004">
    <property type="protein sequence ID" value="KAF1756284.1"/>
    <property type="molecule type" value="Genomic_DNA"/>
</dbReference>
<accession>A0A6A5GNR8</accession>